<comment type="caution">
    <text evidence="3">The sequence shown here is derived from an EMBL/GenBank/DDBJ whole genome shotgun (WGS) entry which is preliminary data.</text>
</comment>
<dbReference type="SUPFAM" id="SSF48452">
    <property type="entry name" value="TPR-like"/>
    <property type="match status" value="2"/>
</dbReference>
<evidence type="ECO:0000256" key="1">
    <source>
        <dbReference type="ARBA" id="ARBA00022737"/>
    </source>
</evidence>
<keyword evidence="2" id="KW-0802">TPR repeat</keyword>
<name>A0A0F9UZW8_9ZZZZ</name>
<reference evidence="3" key="1">
    <citation type="journal article" date="2015" name="Nature">
        <title>Complex archaea that bridge the gap between prokaryotes and eukaryotes.</title>
        <authorList>
            <person name="Spang A."/>
            <person name="Saw J.H."/>
            <person name="Jorgensen S.L."/>
            <person name="Zaremba-Niedzwiedzka K."/>
            <person name="Martijn J."/>
            <person name="Lind A.E."/>
            <person name="van Eijk R."/>
            <person name="Schleper C."/>
            <person name="Guy L."/>
            <person name="Ettema T.J."/>
        </authorList>
    </citation>
    <scope>NUCLEOTIDE SEQUENCE</scope>
</reference>
<gene>
    <name evidence="3" type="ORF">LCGC14_0467930</name>
</gene>
<dbReference type="Gene3D" id="1.25.40.10">
    <property type="entry name" value="Tetratricopeptide repeat domain"/>
    <property type="match status" value="2"/>
</dbReference>
<dbReference type="PANTHER" id="PTHR45641:SF19">
    <property type="entry name" value="NEPHROCYSTIN-3"/>
    <property type="match status" value="1"/>
</dbReference>
<dbReference type="PROSITE" id="PS50005">
    <property type="entry name" value="TPR"/>
    <property type="match status" value="1"/>
</dbReference>
<sequence>MNRIKYKNHVMGRLYLPAFTLILIMFSLQSNANSANWQQLQSQAMQSYQDGDYLRAENAIEQAMIIADKADNGGAYKASSLNMLAYIYASQGKTEQALEAINKAVTLGKQVLGARDEQFNALLFNQGQLYQQANRPEQALASYQHAIDNYLALNSEGEGKLWQAVLLQAQILMDQQQFSQAETLINNALTGFINIAGFNKSPSSFDHDVELRILFAKLKLTQHQIQQAIVPLELALQSINNSVKQNKPNNDRELLVLELLANAYEDNAQQDKSISLRKQALQLRQQQGKPSLNSVMHLNELALQHQDKQEYQQAEKKYQEAFTLLLKLNKAESIEQALILGNFASLKLAQRDDDEALSLFEQSLTLHQKLNLRPIEAANIASYAASLYFKRHQYSQAEPLFLKALHWLDSSSSVNDDQRLVVLENLVVLYQSWSKSSKAGPYAQRARAIKDK</sequence>
<dbReference type="EMBL" id="LAZR01000490">
    <property type="protein sequence ID" value="KKN66801.1"/>
    <property type="molecule type" value="Genomic_DNA"/>
</dbReference>
<organism evidence="3">
    <name type="scientific">marine sediment metagenome</name>
    <dbReference type="NCBI Taxonomy" id="412755"/>
    <lineage>
        <taxon>unclassified sequences</taxon>
        <taxon>metagenomes</taxon>
        <taxon>ecological metagenomes</taxon>
    </lineage>
</organism>
<protein>
    <recommendedName>
        <fullName evidence="4">MalT-like TPR region domain-containing protein</fullName>
    </recommendedName>
</protein>
<dbReference type="SMART" id="SM00028">
    <property type="entry name" value="TPR"/>
    <property type="match status" value="8"/>
</dbReference>
<dbReference type="InterPro" id="IPR019734">
    <property type="entry name" value="TPR_rpt"/>
</dbReference>
<dbReference type="PANTHER" id="PTHR45641">
    <property type="entry name" value="TETRATRICOPEPTIDE REPEAT PROTEIN (AFU_ORTHOLOGUE AFUA_6G03870)"/>
    <property type="match status" value="1"/>
</dbReference>
<dbReference type="Pfam" id="PF13424">
    <property type="entry name" value="TPR_12"/>
    <property type="match status" value="2"/>
</dbReference>
<proteinExistence type="predicted"/>
<dbReference type="AlphaFoldDB" id="A0A0F9UZW8"/>
<evidence type="ECO:0000256" key="2">
    <source>
        <dbReference type="ARBA" id="ARBA00022803"/>
    </source>
</evidence>
<accession>A0A0F9UZW8</accession>
<keyword evidence="1" id="KW-0677">Repeat</keyword>
<evidence type="ECO:0008006" key="4">
    <source>
        <dbReference type="Google" id="ProtNLM"/>
    </source>
</evidence>
<dbReference type="InterPro" id="IPR011990">
    <property type="entry name" value="TPR-like_helical_dom_sf"/>
</dbReference>
<evidence type="ECO:0000313" key="3">
    <source>
        <dbReference type="EMBL" id="KKN66801.1"/>
    </source>
</evidence>